<accession>A0A430A160</accession>
<comment type="caution">
    <text evidence="1">The sequence shown here is derived from an EMBL/GenBank/DDBJ whole genome shotgun (WGS) entry which is preliminary data.</text>
</comment>
<protein>
    <submittedName>
        <fullName evidence="1">Uncharacterized protein</fullName>
    </submittedName>
</protein>
<evidence type="ECO:0000313" key="1">
    <source>
        <dbReference type="EMBL" id="RSU00112.1"/>
    </source>
</evidence>
<organism evidence="1 2">
    <name type="scientific">Vagococcus vulneris</name>
    <dbReference type="NCBI Taxonomy" id="1977869"/>
    <lineage>
        <taxon>Bacteria</taxon>
        <taxon>Bacillati</taxon>
        <taxon>Bacillota</taxon>
        <taxon>Bacilli</taxon>
        <taxon>Lactobacillales</taxon>
        <taxon>Enterococcaceae</taxon>
        <taxon>Vagococcus</taxon>
    </lineage>
</organism>
<dbReference type="Proteomes" id="UP000287857">
    <property type="component" value="Unassembled WGS sequence"/>
</dbReference>
<evidence type="ECO:0000313" key="2">
    <source>
        <dbReference type="Proteomes" id="UP000287857"/>
    </source>
</evidence>
<name>A0A430A160_9ENTE</name>
<dbReference type="AlphaFoldDB" id="A0A430A160"/>
<dbReference type="RefSeq" id="WP_125983064.1">
    <property type="nucleotide sequence ID" value="NZ_NGJS01000002.1"/>
</dbReference>
<gene>
    <name evidence="1" type="ORF">CBF37_02090</name>
</gene>
<keyword evidence="2" id="KW-1185">Reference proteome</keyword>
<reference evidence="1 2" key="1">
    <citation type="submission" date="2017-05" db="EMBL/GenBank/DDBJ databases">
        <title>Vagococcus spp. assemblies.</title>
        <authorList>
            <person name="Gulvik C.A."/>
        </authorList>
    </citation>
    <scope>NUCLEOTIDE SEQUENCE [LARGE SCALE GENOMIC DNA]</scope>
    <source>
        <strain evidence="1 2">SS1995</strain>
    </source>
</reference>
<dbReference type="EMBL" id="NGJS01000002">
    <property type="protein sequence ID" value="RSU00112.1"/>
    <property type="molecule type" value="Genomic_DNA"/>
</dbReference>
<sequence>MTKLTYNVSEIQLPDDKKLESKVTELKELVTEVNETKEGLKKKTESQLPVDNVPKDIKTLKTLVNKVTGTRNTLTQAELHERIQVADTFLYENATKLVSEIKKEYVTYKKEVLELWKLYKEYACLANLDQTYEVSQYLRYSVEKYVSEMTDIGHMLNSNFSPSDRISCFLPDSKIYMDLKGFADNVDEYIV</sequence>
<proteinExistence type="predicted"/>